<organism evidence="6 7">
    <name type="scientific">Acrobeloides nanus</name>
    <dbReference type="NCBI Taxonomy" id="290746"/>
    <lineage>
        <taxon>Eukaryota</taxon>
        <taxon>Metazoa</taxon>
        <taxon>Ecdysozoa</taxon>
        <taxon>Nematoda</taxon>
        <taxon>Chromadorea</taxon>
        <taxon>Rhabditida</taxon>
        <taxon>Tylenchina</taxon>
        <taxon>Cephalobomorpha</taxon>
        <taxon>Cephaloboidea</taxon>
        <taxon>Cephalobidae</taxon>
        <taxon>Acrobeloides</taxon>
    </lineage>
</organism>
<dbReference type="GO" id="GO:0000184">
    <property type="term" value="P:nuclear-transcribed mRNA catabolic process, nonsense-mediated decay"/>
    <property type="evidence" value="ECO:0007669"/>
    <property type="project" value="UniProtKB-UniRule"/>
</dbReference>
<comment type="function">
    <text evidence="4">Involved in nonsense-mediated decay (NMD) of mRNAs containing premature stop codons.</text>
</comment>
<name>A0A914DRN8_9BILA</name>
<feature type="compositionally biased region" description="Basic and acidic residues" evidence="5">
    <location>
        <begin position="648"/>
        <end position="660"/>
    </location>
</feature>
<protein>
    <recommendedName>
        <fullName evidence="3 4">Nonsense-mediated mRNA decay factor SMG8</fullName>
    </recommendedName>
</protein>
<proteinExistence type="inferred from homology"/>
<comment type="similarity">
    <text evidence="1 4">Belongs to the SMG8 family.</text>
</comment>
<sequence>MAEDFKTWLNGTMYNLKAYADSKIFVIGLVGKDTTENSKVDALNEFLQRQIFQGVWADKEIPIYIEAFFSVEDLTLFLVLNGINEAEAMTCLFGCGKFQDKNFFEKLSLFEYEYVRRLHLLFVLCHAVIFIEQGCRFDIAVAKYLKNVNQLRLQTQEKVHEALSQLSHIPREWKDESRLAMPRLCFGFYRNPLRADLGAVKKRELIEKMQKHLSGQIYSILKQAHVIETHSGTSLCSLSDNAVPFVHIFRPNEAPIDYLNEFITAMIIEDRKPDFCKALDDDRRDRYEKRRSPENIEDFNGFIHALIDDSLEIGDRSDVFFKFPKLKHFTEGAQVVYDILMNDESISEVELKGMFVPELTMVESLDDAILRSAIAFYKKDLDETGRAHDAATRGYSKKEHLEKLQQATNYLKSHVTGDNLPKFTESLIEQCNQIWTSGHQRCEAVSLTGNMCRYSSKKHPTIELSRFSKFGSKMDDDKENLLHSSGIRYLSTCNCGRTQMLRNDPFGLKDANFDFYEQFHCCKNTERYEFPIFEPREAQEALESVEDESSESTESDGDGTSSNETEETSDEEKSSQRNKSTSPIIKKTSSGMSSPKPEDFDQAQRVIADADDDSRMEYHSRYLDEEKLIQMIHGETKEKKKSGRRRVRPEAKSESDRQSDEEQAEVEGSDEDDDEEHISEKQDNASDEAEDDEEIEEEERDFDTEKPPSETAEEEAPVGDYLDTYDANLKVNVPKEATKTDDSNQEYNELLKKYKGHYLEHLPHSSITSGLFPLFPSWAVVCVGPSNLYCHASGLRDQPNFKAGSEYLLPLDVHLNVVSEQWEADMRKIAPTSERNYRRTPRRRLEEDPIAGTNREKVKFFVGFDYECPRGHRFMVQEPNKVLRHRRSNGNLKETATNLVRSDIPIWMPCTCKREPLVAAQLMRLHIVTPKAPVTLTLNPKVMVESHGYFHMGDSDVDLTWAKYYVLRFPYVYVGPNGPVHPPKMAETKGSLLKNCFTVAHTPVA</sequence>
<dbReference type="Proteomes" id="UP000887540">
    <property type="component" value="Unplaced"/>
</dbReference>
<feature type="compositionally biased region" description="Acidic residues" evidence="5">
    <location>
        <begin position="543"/>
        <end position="557"/>
    </location>
</feature>
<evidence type="ECO:0000256" key="2">
    <source>
        <dbReference type="ARBA" id="ARBA00023161"/>
    </source>
</evidence>
<feature type="compositionally biased region" description="Acidic residues" evidence="5">
    <location>
        <begin position="685"/>
        <end position="702"/>
    </location>
</feature>
<evidence type="ECO:0000256" key="1">
    <source>
        <dbReference type="ARBA" id="ARBA00006443"/>
    </source>
</evidence>
<reference evidence="7" key="1">
    <citation type="submission" date="2022-11" db="UniProtKB">
        <authorList>
            <consortium name="WormBaseParasite"/>
        </authorList>
    </citation>
    <scope>IDENTIFICATION</scope>
</reference>
<evidence type="ECO:0000256" key="4">
    <source>
        <dbReference type="RuleBase" id="RU367133"/>
    </source>
</evidence>
<feature type="compositionally biased region" description="Low complexity" evidence="5">
    <location>
        <begin position="579"/>
        <end position="590"/>
    </location>
</feature>
<keyword evidence="2 4" id="KW-0866">Nonsense-mediated mRNA decay</keyword>
<accession>A0A914DRN8</accession>
<dbReference type="AlphaFoldDB" id="A0A914DRN8"/>
<keyword evidence="6" id="KW-1185">Reference proteome</keyword>
<feature type="compositionally biased region" description="Basic and acidic residues" evidence="5">
    <location>
        <begin position="613"/>
        <end position="638"/>
    </location>
</feature>
<feature type="compositionally biased region" description="Acidic residues" evidence="5">
    <location>
        <begin position="661"/>
        <end position="677"/>
    </location>
</feature>
<evidence type="ECO:0000256" key="5">
    <source>
        <dbReference type="SAM" id="MobiDB-lite"/>
    </source>
</evidence>
<dbReference type="PANTHER" id="PTHR13091:SF0">
    <property type="entry name" value="NONSENSE-MEDIATED MRNA DECAY FACTOR SMG8"/>
    <property type="match status" value="1"/>
</dbReference>
<dbReference type="PANTHER" id="PTHR13091">
    <property type="entry name" value="AMPLIFIED IN BREAST CANCER 2-RELATED"/>
    <property type="match status" value="1"/>
</dbReference>
<evidence type="ECO:0000256" key="3">
    <source>
        <dbReference type="ARBA" id="ARBA00029509"/>
    </source>
</evidence>
<evidence type="ECO:0000313" key="7">
    <source>
        <dbReference type="WBParaSite" id="ACRNAN_scaffold3455.g29149.t2"/>
    </source>
</evidence>
<dbReference type="WBParaSite" id="ACRNAN_scaffold3455.g29149.t2">
    <property type="protein sequence ID" value="ACRNAN_scaffold3455.g29149.t2"/>
    <property type="gene ID" value="ACRNAN_scaffold3455.g29149"/>
</dbReference>
<evidence type="ECO:0000313" key="6">
    <source>
        <dbReference type="Proteomes" id="UP000887540"/>
    </source>
</evidence>
<feature type="region of interest" description="Disordered" evidence="5">
    <location>
        <begin position="540"/>
        <end position="721"/>
    </location>
</feature>
<dbReference type="Pfam" id="PF10220">
    <property type="entry name" value="Smg8_Smg9"/>
    <property type="match status" value="2"/>
</dbReference>
<dbReference type="InterPro" id="IPR019354">
    <property type="entry name" value="SMG8-like"/>
</dbReference>